<dbReference type="PANTHER" id="PTHR11595">
    <property type="entry name" value="EF-HAND AND COILED-COIL DOMAIN-CONTAINING FAMILY MEMBER"/>
    <property type="match status" value="1"/>
</dbReference>
<dbReference type="InterPro" id="IPR001326">
    <property type="entry name" value="Transl_elong_EF1B_B/D_CS"/>
</dbReference>
<sequence length="226" mass="25359">MAVTEATFQEWEAKLEGSNFFGGDDPSEEDNNNLKALDGSEPPATFPNVFGWFLVVKMFTEEVRSTWTAPKGKGGKKDKKGKKEEKKEEVKKEEDDDEDDEFDDMFGEDEDDAAAKEEIAKKAKEDKEKKKKAAPVAKSIILFEVKPWEAEQDLDALAAKILGIEMDGLLWKTEFKKEPIGYGIFKLIMGCTVEDDKVGVDDLLEKIGGDFEDEVQSTDILAFNKV</sequence>
<dbReference type="GO" id="GO:0005829">
    <property type="term" value="C:cytosol"/>
    <property type="evidence" value="ECO:0007669"/>
    <property type="project" value="TreeGrafter"/>
</dbReference>
<proteinExistence type="inferred from homology"/>
<evidence type="ECO:0000313" key="8">
    <source>
        <dbReference type="Proteomes" id="UP001295684"/>
    </source>
</evidence>
<dbReference type="GO" id="GO:0005085">
    <property type="term" value="F:guanyl-nucleotide exchange factor activity"/>
    <property type="evidence" value="ECO:0007669"/>
    <property type="project" value="TreeGrafter"/>
</dbReference>
<name>A0AAD1XVK2_EUPCR</name>
<evidence type="ECO:0000256" key="3">
    <source>
        <dbReference type="ARBA" id="ARBA00022917"/>
    </source>
</evidence>
<keyword evidence="8" id="KW-1185">Reference proteome</keyword>
<evidence type="ECO:0000256" key="5">
    <source>
        <dbReference type="SAM" id="MobiDB-lite"/>
    </source>
</evidence>
<feature type="domain" description="Translation elongation factor EF1B beta/delta subunit guanine nucleotide exchange" evidence="6">
    <location>
        <begin position="138"/>
        <end position="226"/>
    </location>
</feature>
<dbReference type="CDD" id="cd00292">
    <property type="entry name" value="EF1B"/>
    <property type="match status" value="1"/>
</dbReference>
<reference evidence="7" key="1">
    <citation type="submission" date="2023-07" db="EMBL/GenBank/DDBJ databases">
        <authorList>
            <consortium name="AG Swart"/>
            <person name="Singh M."/>
            <person name="Singh A."/>
            <person name="Seah K."/>
            <person name="Emmerich C."/>
        </authorList>
    </citation>
    <scope>NUCLEOTIDE SEQUENCE</scope>
    <source>
        <strain evidence="7">DP1</strain>
    </source>
</reference>
<feature type="region of interest" description="Disordered" evidence="5">
    <location>
        <begin position="66"/>
        <end position="109"/>
    </location>
</feature>
<dbReference type="EMBL" id="CAMPGE010021544">
    <property type="protein sequence ID" value="CAI2379689.1"/>
    <property type="molecule type" value="Genomic_DNA"/>
</dbReference>
<dbReference type="AlphaFoldDB" id="A0AAD1XVK2"/>
<evidence type="ECO:0000256" key="4">
    <source>
        <dbReference type="RuleBase" id="RU003791"/>
    </source>
</evidence>
<evidence type="ECO:0000256" key="1">
    <source>
        <dbReference type="ARBA" id="ARBA00007411"/>
    </source>
</evidence>
<comment type="similarity">
    <text evidence="1 4">Belongs to the EF-1-beta/EF-1-delta family.</text>
</comment>
<dbReference type="GO" id="GO:0005853">
    <property type="term" value="C:eukaryotic translation elongation factor 1 complex"/>
    <property type="evidence" value="ECO:0007669"/>
    <property type="project" value="InterPro"/>
</dbReference>
<feature type="compositionally biased region" description="Basic and acidic residues" evidence="5">
    <location>
        <begin position="81"/>
        <end position="93"/>
    </location>
</feature>
<accession>A0AAD1XVK2</accession>
<dbReference type="Proteomes" id="UP001295684">
    <property type="component" value="Unassembled WGS sequence"/>
</dbReference>
<dbReference type="SUPFAM" id="SSF54984">
    <property type="entry name" value="eEF-1beta-like"/>
    <property type="match status" value="1"/>
</dbReference>
<feature type="region of interest" description="Disordered" evidence="5">
    <location>
        <begin position="14"/>
        <end position="43"/>
    </location>
</feature>
<dbReference type="Gene3D" id="3.30.70.60">
    <property type="match status" value="1"/>
</dbReference>
<keyword evidence="2 4" id="KW-0251">Elongation factor</keyword>
<dbReference type="Pfam" id="PF00736">
    <property type="entry name" value="EF1_GNE"/>
    <property type="match status" value="1"/>
</dbReference>
<dbReference type="SMART" id="SM00888">
    <property type="entry name" value="EF1_GNE"/>
    <property type="match status" value="1"/>
</dbReference>
<dbReference type="InterPro" id="IPR036219">
    <property type="entry name" value="eEF-1beta-like_sf"/>
</dbReference>
<evidence type="ECO:0000259" key="6">
    <source>
        <dbReference type="SMART" id="SM00888"/>
    </source>
</evidence>
<dbReference type="InterPro" id="IPR014717">
    <property type="entry name" value="Transl_elong_EF1B/ribsomal_bS6"/>
</dbReference>
<organism evidence="7 8">
    <name type="scientific">Euplotes crassus</name>
    <dbReference type="NCBI Taxonomy" id="5936"/>
    <lineage>
        <taxon>Eukaryota</taxon>
        <taxon>Sar</taxon>
        <taxon>Alveolata</taxon>
        <taxon>Ciliophora</taxon>
        <taxon>Intramacronucleata</taxon>
        <taxon>Spirotrichea</taxon>
        <taxon>Hypotrichia</taxon>
        <taxon>Euplotida</taxon>
        <taxon>Euplotidae</taxon>
        <taxon>Moneuplotes</taxon>
    </lineage>
</organism>
<dbReference type="InterPro" id="IPR049720">
    <property type="entry name" value="EF1B_bsu/dsu"/>
</dbReference>
<dbReference type="PANTHER" id="PTHR11595:SF21">
    <property type="entry name" value="ELONGATION FACTOR 1-BETA"/>
    <property type="match status" value="1"/>
</dbReference>
<keyword evidence="3 4" id="KW-0648">Protein biosynthesis</keyword>
<dbReference type="FunFam" id="3.30.70.60:FF:000001">
    <property type="entry name" value="Elongation factor 1-beta 1 like"/>
    <property type="match status" value="1"/>
</dbReference>
<protein>
    <recommendedName>
        <fullName evidence="6">Translation elongation factor EF1B beta/delta subunit guanine nucleotide exchange domain-containing protein</fullName>
    </recommendedName>
</protein>
<evidence type="ECO:0000313" key="7">
    <source>
        <dbReference type="EMBL" id="CAI2379689.1"/>
    </source>
</evidence>
<evidence type="ECO:0000256" key="2">
    <source>
        <dbReference type="ARBA" id="ARBA00022768"/>
    </source>
</evidence>
<dbReference type="InterPro" id="IPR014038">
    <property type="entry name" value="EF1B_bsu/dsu_GNE"/>
</dbReference>
<comment type="caution">
    <text evidence="7">The sequence shown here is derived from an EMBL/GenBank/DDBJ whole genome shotgun (WGS) entry which is preliminary data.</text>
</comment>
<gene>
    <name evidence="7" type="ORF">ECRASSUSDP1_LOCUS21102</name>
</gene>
<feature type="compositionally biased region" description="Acidic residues" evidence="5">
    <location>
        <begin position="94"/>
        <end position="109"/>
    </location>
</feature>
<dbReference type="PROSITE" id="PS00825">
    <property type="entry name" value="EF1BD_2"/>
    <property type="match status" value="1"/>
</dbReference>
<dbReference type="GO" id="GO:0003746">
    <property type="term" value="F:translation elongation factor activity"/>
    <property type="evidence" value="ECO:0007669"/>
    <property type="project" value="UniProtKB-KW"/>
</dbReference>